<gene>
    <name evidence="1" type="ORF">EGO53_18340</name>
</gene>
<dbReference type="EMBL" id="CP033893">
    <property type="protein sequence ID" value="QDL33642.1"/>
    <property type="molecule type" value="Genomic_DNA"/>
</dbReference>
<sequence>MSHSSSRTRVLDTARPLAHRASHARSCANHVANRLGITRSELLIKVEEDSGASLVSPQTEEELMKAFYYMENL</sequence>
<name>A0A515CZS6_SERLI</name>
<reference evidence="1 2" key="1">
    <citation type="submission" date="2018-11" db="EMBL/GenBank/DDBJ databases">
        <title>The first complete genome of Serratia liquefaciens isolated from metalophyte plant revel distinctness adaptive mechanisms in an extreme habitat.</title>
        <authorList>
            <person name="Caneschi W.L."/>
            <person name="Sanchez A.B."/>
            <person name="Felestrino E.B."/>
            <person name="Assis R.A.B."/>
            <person name="Lemes C.G.C."/>
            <person name="Cordeiro I.F."/>
            <person name="Fonseca N.P."/>
            <person name="Villa M."/>
            <person name="Vieira I.T."/>
            <person name="Moraes L.A."/>
            <person name="Kamino L.H.Y."/>
            <person name="do Carmo F."/>
            <person name="Garcia C.M."/>
            <person name="Almeida N.F."/>
            <person name="Silva R.S."/>
            <person name="Ferro J.A."/>
            <person name="Ferro M.I.T."/>
            <person name="Varani A.M."/>
            <person name="Ferreira R.M."/>
            <person name="dos Santos V.L."/>
            <person name="Silva U.C."/>
            <person name="Setubal J.C."/>
            <person name="Moreira L.M."/>
        </authorList>
    </citation>
    <scope>NUCLEOTIDE SEQUENCE [LARGE SCALE GENOMIC DNA]</scope>
    <source>
        <strain evidence="1 2">FG3</strain>
    </source>
</reference>
<evidence type="ECO:0000313" key="1">
    <source>
        <dbReference type="EMBL" id="QDL33642.1"/>
    </source>
</evidence>
<organism evidence="1 2">
    <name type="scientific">Serratia liquefaciens</name>
    <dbReference type="NCBI Taxonomy" id="614"/>
    <lineage>
        <taxon>Bacteria</taxon>
        <taxon>Pseudomonadati</taxon>
        <taxon>Pseudomonadota</taxon>
        <taxon>Gammaproteobacteria</taxon>
        <taxon>Enterobacterales</taxon>
        <taxon>Yersiniaceae</taxon>
        <taxon>Serratia</taxon>
    </lineage>
</organism>
<proteinExistence type="predicted"/>
<dbReference type="Proteomes" id="UP000317572">
    <property type="component" value="Chromosome"/>
</dbReference>
<protein>
    <submittedName>
        <fullName evidence="1">Uncharacterized protein</fullName>
    </submittedName>
</protein>
<dbReference type="AlphaFoldDB" id="A0A515CZS6"/>
<evidence type="ECO:0000313" key="2">
    <source>
        <dbReference type="Proteomes" id="UP000317572"/>
    </source>
</evidence>
<accession>A0A515CZS6</accession>